<organism evidence="2 3">
    <name type="scientific">Ophiobolus disseminans</name>
    <dbReference type="NCBI Taxonomy" id="1469910"/>
    <lineage>
        <taxon>Eukaryota</taxon>
        <taxon>Fungi</taxon>
        <taxon>Dikarya</taxon>
        <taxon>Ascomycota</taxon>
        <taxon>Pezizomycotina</taxon>
        <taxon>Dothideomycetes</taxon>
        <taxon>Pleosporomycetidae</taxon>
        <taxon>Pleosporales</taxon>
        <taxon>Pleosporineae</taxon>
        <taxon>Phaeosphaeriaceae</taxon>
        <taxon>Ophiobolus</taxon>
    </lineage>
</organism>
<evidence type="ECO:0000256" key="1">
    <source>
        <dbReference type="SAM" id="MobiDB-lite"/>
    </source>
</evidence>
<gene>
    <name evidence="2" type="ORF">CC86DRAFT_149159</name>
</gene>
<dbReference type="AlphaFoldDB" id="A0A6A6ZDP7"/>
<feature type="compositionally biased region" description="Polar residues" evidence="1">
    <location>
        <begin position="337"/>
        <end position="362"/>
    </location>
</feature>
<evidence type="ECO:0000313" key="2">
    <source>
        <dbReference type="EMBL" id="KAF2819242.1"/>
    </source>
</evidence>
<name>A0A6A6ZDP7_9PLEO</name>
<sequence length="373" mass="42121">MSTKNQAISSRMYIVEEKAKNDRNNNHNRYARRGLRLDTPEMLQLLDHPRKYFGEPFCNVHNTGELQAATKYYFILAAAVNWHGFADHPFPLNIKFQASLRRFCERVKAEMLGGDPMSLSEDEGPAHRPPGGLSSILGERTSFRGRHHTYRPVKPTEPTLMPEQQEVDDEGERLFIGEQPKTVQIPKAYRRGPFVSDSSDTEDDDSDSMAFSVPAEKPRIVRHSLSTPTDRSGKPTNPLNKRQLDLASRNTEINTLKRVTTGRITKTHNAATKLKLKLKAQKLLQQAQASITEAFKLIEQGRESMKLNQGEGVLSDNQLTDLQTASDSRCPDDKMIVNTTSDVHNSSEPMQVESQAAQTQNMRRPGRVSRWAL</sequence>
<keyword evidence="3" id="KW-1185">Reference proteome</keyword>
<feature type="compositionally biased region" description="Polar residues" evidence="1">
    <location>
        <begin position="224"/>
        <end position="240"/>
    </location>
</feature>
<proteinExistence type="predicted"/>
<feature type="region of interest" description="Disordered" evidence="1">
    <location>
        <begin position="192"/>
        <end position="243"/>
    </location>
</feature>
<dbReference type="Proteomes" id="UP000799424">
    <property type="component" value="Unassembled WGS sequence"/>
</dbReference>
<feature type="region of interest" description="Disordered" evidence="1">
    <location>
        <begin position="324"/>
        <end position="373"/>
    </location>
</feature>
<dbReference type="EMBL" id="MU006246">
    <property type="protein sequence ID" value="KAF2819242.1"/>
    <property type="molecule type" value="Genomic_DNA"/>
</dbReference>
<accession>A0A6A6ZDP7</accession>
<evidence type="ECO:0000313" key="3">
    <source>
        <dbReference type="Proteomes" id="UP000799424"/>
    </source>
</evidence>
<protein>
    <submittedName>
        <fullName evidence="2">Uncharacterized protein</fullName>
    </submittedName>
</protein>
<reference evidence="2" key="1">
    <citation type="journal article" date="2020" name="Stud. Mycol.">
        <title>101 Dothideomycetes genomes: a test case for predicting lifestyles and emergence of pathogens.</title>
        <authorList>
            <person name="Haridas S."/>
            <person name="Albert R."/>
            <person name="Binder M."/>
            <person name="Bloem J."/>
            <person name="Labutti K."/>
            <person name="Salamov A."/>
            <person name="Andreopoulos B."/>
            <person name="Baker S."/>
            <person name="Barry K."/>
            <person name="Bills G."/>
            <person name="Bluhm B."/>
            <person name="Cannon C."/>
            <person name="Castanera R."/>
            <person name="Culley D."/>
            <person name="Daum C."/>
            <person name="Ezra D."/>
            <person name="Gonzalez J."/>
            <person name="Henrissat B."/>
            <person name="Kuo A."/>
            <person name="Liang C."/>
            <person name="Lipzen A."/>
            <person name="Lutzoni F."/>
            <person name="Magnuson J."/>
            <person name="Mondo S."/>
            <person name="Nolan M."/>
            <person name="Ohm R."/>
            <person name="Pangilinan J."/>
            <person name="Park H.-J."/>
            <person name="Ramirez L."/>
            <person name="Alfaro M."/>
            <person name="Sun H."/>
            <person name="Tritt A."/>
            <person name="Yoshinaga Y."/>
            <person name="Zwiers L.-H."/>
            <person name="Turgeon B."/>
            <person name="Goodwin S."/>
            <person name="Spatafora J."/>
            <person name="Crous P."/>
            <person name="Grigoriev I."/>
        </authorList>
    </citation>
    <scope>NUCLEOTIDE SEQUENCE</scope>
    <source>
        <strain evidence="2">CBS 113818</strain>
    </source>
</reference>